<dbReference type="PROSITE" id="PS51903">
    <property type="entry name" value="CLP_R"/>
    <property type="match status" value="1"/>
</dbReference>
<name>A0ABW8M1M8_9ACTN</name>
<keyword evidence="1" id="KW-0677">Repeat</keyword>
<dbReference type="EMBL" id="JBJDQH010000016">
    <property type="protein sequence ID" value="MFK4271134.1"/>
    <property type="molecule type" value="Genomic_DNA"/>
</dbReference>
<accession>A0ABW8M1M8</accession>
<dbReference type="Pfam" id="PF02861">
    <property type="entry name" value="Clp_N"/>
    <property type="match status" value="1"/>
</dbReference>
<dbReference type="SUPFAM" id="SSF81923">
    <property type="entry name" value="Double Clp-N motif"/>
    <property type="match status" value="1"/>
</dbReference>
<proteinExistence type="predicted"/>
<dbReference type="GO" id="GO:0008233">
    <property type="term" value="F:peptidase activity"/>
    <property type="evidence" value="ECO:0007669"/>
    <property type="project" value="UniProtKB-KW"/>
</dbReference>
<dbReference type="GO" id="GO:0006508">
    <property type="term" value="P:proteolysis"/>
    <property type="evidence" value="ECO:0007669"/>
    <property type="project" value="UniProtKB-KW"/>
</dbReference>
<sequence>MTIPDLDDLIAEVDRTCATAHRPGGQEQPDWLALLTTAADLAGRLQALADDLVEDYVEHCRMHGCSWADIGTALGVTRQAVQQRFHAPHKRYGPETMSEELRQAMTHVKRAAVQHRNNYIGTEHLLWGLTAEDNSATRLLSAADASPETLHRAVGDRLSMGASQAAERIAWTPYSRKAIALAEELSEEAGSAHIECDHLLLGLARIGRGVAAAVLDEAGLSAETLSAAANPAGDQATYAP</sequence>
<dbReference type="Proteomes" id="UP001620295">
    <property type="component" value="Unassembled WGS sequence"/>
</dbReference>
<feature type="domain" description="Clp R" evidence="2">
    <location>
        <begin position="94"/>
        <end position="237"/>
    </location>
</feature>
<dbReference type="Gene3D" id="1.10.1780.10">
    <property type="entry name" value="Clp, N-terminal domain"/>
    <property type="match status" value="1"/>
</dbReference>
<gene>
    <name evidence="3" type="ORF">ACI2L5_40365</name>
</gene>
<evidence type="ECO:0000259" key="2">
    <source>
        <dbReference type="PROSITE" id="PS51903"/>
    </source>
</evidence>
<reference evidence="3 4" key="1">
    <citation type="submission" date="2024-11" db="EMBL/GenBank/DDBJ databases">
        <title>The Natural Products Discovery Center: Release of the First 8490 Sequenced Strains for Exploring Actinobacteria Biosynthetic Diversity.</title>
        <authorList>
            <person name="Kalkreuter E."/>
            <person name="Kautsar S.A."/>
            <person name="Yang D."/>
            <person name="Bader C.D."/>
            <person name="Teijaro C.N."/>
            <person name="Fluegel L."/>
            <person name="Davis C.M."/>
            <person name="Simpson J.R."/>
            <person name="Lauterbach L."/>
            <person name="Steele A.D."/>
            <person name="Gui C."/>
            <person name="Meng S."/>
            <person name="Li G."/>
            <person name="Viehrig K."/>
            <person name="Ye F."/>
            <person name="Su P."/>
            <person name="Kiefer A.F."/>
            <person name="Nichols A."/>
            <person name="Cepeda A.J."/>
            <person name="Yan W."/>
            <person name="Fan B."/>
            <person name="Jiang Y."/>
            <person name="Adhikari A."/>
            <person name="Zheng C.-J."/>
            <person name="Schuster L."/>
            <person name="Cowan T.M."/>
            <person name="Smanski M.J."/>
            <person name="Chevrette M.G."/>
            <person name="De Carvalho L.P.S."/>
            <person name="Shen B."/>
        </authorList>
    </citation>
    <scope>NUCLEOTIDE SEQUENCE [LARGE SCALE GENOMIC DNA]</scope>
    <source>
        <strain evidence="3 4">NPDC020863</strain>
    </source>
</reference>
<dbReference type="InterPro" id="IPR004176">
    <property type="entry name" value="Clp_R_N"/>
</dbReference>
<keyword evidence="3" id="KW-0645">Protease</keyword>
<protein>
    <submittedName>
        <fullName evidence="3">Clp protease N-terminal domain-containing protein</fullName>
    </submittedName>
</protein>
<keyword evidence="3" id="KW-0378">Hydrolase</keyword>
<evidence type="ECO:0000313" key="4">
    <source>
        <dbReference type="Proteomes" id="UP001620295"/>
    </source>
</evidence>
<dbReference type="InterPro" id="IPR036628">
    <property type="entry name" value="Clp_N_dom_sf"/>
</dbReference>
<dbReference type="RefSeq" id="WP_404748254.1">
    <property type="nucleotide sequence ID" value="NZ_JBJDQH010000016.1"/>
</dbReference>
<evidence type="ECO:0000313" key="3">
    <source>
        <dbReference type="EMBL" id="MFK4271134.1"/>
    </source>
</evidence>
<comment type="caution">
    <text evidence="3">The sequence shown here is derived from an EMBL/GenBank/DDBJ whole genome shotgun (WGS) entry which is preliminary data.</text>
</comment>
<evidence type="ECO:0000256" key="1">
    <source>
        <dbReference type="PROSITE-ProRule" id="PRU01251"/>
    </source>
</evidence>
<keyword evidence="4" id="KW-1185">Reference proteome</keyword>
<organism evidence="3 4">
    <name type="scientific">Streptomyces milbemycinicus</name>
    <dbReference type="NCBI Taxonomy" id="476552"/>
    <lineage>
        <taxon>Bacteria</taxon>
        <taxon>Bacillati</taxon>
        <taxon>Actinomycetota</taxon>
        <taxon>Actinomycetes</taxon>
        <taxon>Kitasatosporales</taxon>
        <taxon>Streptomycetaceae</taxon>
        <taxon>Streptomyces</taxon>
    </lineage>
</organism>